<proteinExistence type="predicted"/>
<name>A0A022QIV6_ERYGU</name>
<feature type="non-terminal residue" evidence="1">
    <location>
        <position position="1"/>
    </location>
</feature>
<gene>
    <name evidence="1" type="ORF">MIMGU_mgv11b020345mg</name>
</gene>
<evidence type="ECO:0008006" key="3">
    <source>
        <dbReference type="Google" id="ProtNLM"/>
    </source>
</evidence>
<sequence>VSNWFINARVRVWKPMVEEIHMLETKGVSETGSGVLLNAPKTTNHNEGFDQSNESSSQPLNRLKMSSIIDKQMEYSLAEQEDAVGSNGNVWNQEKRSRVEYHVPSGPTDGSMMEYSLMMPSHRSGPEMGGLGSVSLTLGLRQSAESGQRSRFGGQIIRDYVG</sequence>
<dbReference type="EMBL" id="KI631325">
    <property type="protein sequence ID" value="EYU28637.1"/>
    <property type="molecule type" value="Genomic_DNA"/>
</dbReference>
<accession>A0A022QIV6</accession>
<reference evidence="1 2" key="1">
    <citation type="journal article" date="2013" name="Proc. Natl. Acad. Sci. U.S.A.">
        <title>Fine-scale variation in meiotic recombination in Mimulus inferred from population shotgun sequencing.</title>
        <authorList>
            <person name="Hellsten U."/>
            <person name="Wright K.M."/>
            <person name="Jenkins J."/>
            <person name="Shu S."/>
            <person name="Yuan Y."/>
            <person name="Wessler S.R."/>
            <person name="Schmutz J."/>
            <person name="Willis J.H."/>
            <person name="Rokhsar D.S."/>
        </authorList>
    </citation>
    <scope>NUCLEOTIDE SEQUENCE [LARGE SCALE GENOMIC DNA]</scope>
    <source>
        <strain evidence="2">cv. DUN x IM62</strain>
    </source>
</reference>
<dbReference type="STRING" id="4155.A0A022QIV6"/>
<protein>
    <recommendedName>
        <fullName evidence="3">Homeobox domain-containing protein</fullName>
    </recommendedName>
</protein>
<organism evidence="1 2">
    <name type="scientific">Erythranthe guttata</name>
    <name type="common">Yellow monkey flower</name>
    <name type="synonym">Mimulus guttatus</name>
    <dbReference type="NCBI Taxonomy" id="4155"/>
    <lineage>
        <taxon>Eukaryota</taxon>
        <taxon>Viridiplantae</taxon>
        <taxon>Streptophyta</taxon>
        <taxon>Embryophyta</taxon>
        <taxon>Tracheophyta</taxon>
        <taxon>Spermatophyta</taxon>
        <taxon>Magnoliopsida</taxon>
        <taxon>eudicotyledons</taxon>
        <taxon>Gunneridae</taxon>
        <taxon>Pentapetalae</taxon>
        <taxon>asterids</taxon>
        <taxon>lamiids</taxon>
        <taxon>Lamiales</taxon>
        <taxon>Phrymaceae</taxon>
        <taxon>Erythranthe</taxon>
    </lineage>
</organism>
<keyword evidence="2" id="KW-1185">Reference proteome</keyword>
<dbReference type="Proteomes" id="UP000030748">
    <property type="component" value="Unassembled WGS sequence"/>
</dbReference>
<evidence type="ECO:0000313" key="2">
    <source>
        <dbReference type="Proteomes" id="UP000030748"/>
    </source>
</evidence>
<evidence type="ECO:0000313" key="1">
    <source>
        <dbReference type="EMBL" id="EYU28637.1"/>
    </source>
</evidence>
<dbReference type="AlphaFoldDB" id="A0A022QIV6"/>
<dbReference type="Gene3D" id="1.10.10.60">
    <property type="entry name" value="Homeodomain-like"/>
    <property type="match status" value="1"/>
</dbReference>